<dbReference type="RefSeq" id="WP_188214984.1">
    <property type="nucleotide sequence ID" value="NZ_BAABGH010000004.1"/>
</dbReference>
<reference evidence="8" key="1">
    <citation type="journal article" date="2013" name="Int. J. Syst. Evol. Microbiol.">
        <title>Aestuariibaculum suncheonense gen. nov., sp. nov., a marine bacterium of the family Flavobacteriaceae isolated from a tidal flat and emended descriptions of the genera Gaetbulibacter and Tamlana.</title>
        <authorList>
            <person name="Jeong S.H."/>
            <person name="Park M.S."/>
            <person name="Jin H.M."/>
            <person name="Lee K."/>
            <person name="Park W."/>
            <person name="Jeon C.O."/>
        </authorList>
    </citation>
    <scope>NUCLEOTIDE SEQUENCE</scope>
    <source>
        <strain evidence="8">SC17</strain>
    </source>
</reference>
<keyword evidence="9" id="KW-1185">Reference proteome</keyword>
<organism evidence="8 9">
    <name type="scientific">Aestuariibaculum suncheonense</name>
    <dbReference type="NCBI Taxonomy" id="1028745"/>
    <lineage>
        <taxon>Bacteria</taxon>
        <taxon>Pseudomonadati</taxon>
        <taxon>Bacteroidota</taxon>
        <taxon>Flavobacteriia</taxon>
        <taxon>Flavobacteriales</taxon>
        <taxon>Flavobacteriaceae</taxon>
    </lineage>
</organism>
<comment type="subcellular location">
    <subcellularLocation>
        <location evidence="1">Cell outer membrane</location>
    </subcellularLocation>
</comment>
<comment type="caution">
    <text evidence="8">The sequence shown here is derived from an EMBL/GenBank/DDBJ whole genome shotgun (WGS) entry which is preliminary data.</text>
</comment>
<dbReference type="InterPro" id="IPR012944">
    <property type="entry name" value="SusD_RagB_dom"/>
</dbReference>
<name>A0A8J6QB79_9FLAO</name>
<dbReference type="Gene3D" id="1.25.40.390">
    <property type="match status" value="1"/>
</dbReference>
<dbReference type="AlphaFoldDB" id="A0A8J6QB79"/>
<gene>
    <name evidence="8" type="ORF">ICJ84_03595</name>
</gene>
<dbReference type="SUPFAM" id="SSF48452">
    <property type="entry name" value="TPR-like"/>
    <property type="match status" value="1"/>
</dbReference>
<feature type="domain" description="RagB/SusD" evidence="6">
    <location>
        <begin position="323"/>
        <end position="448"/>
    </location>
</feature>
<dbReference type="Pfam" id="PF07980">
    <property type="entry name" value="SusD_RagB"/>
    <property type="match status" value="1"/>
</dbReference>
<evidence type="ECO:0000313" key="9">
    <source>
        <dbReference type="Proteomes" id="UP000602057"/>
    </source>
</evidence>
<reference evidence="8" key="2">
    <citation type="submission" date="2020-09" db="EMBL/GenBank/DDBJ databases">
        <authorList>
            <person name="Wu Z."/>
        </authorList>
    </citation>
    <scope>NUCLEOTIDE SEQUENCE</scope>
    <source>
        <strain evidence="8">SC17</strain>
    </source>
</reference>
<dbReference type="Pfam" id="PF14322">
    <property type="entry name" value="SusD-like_3"/>
    <property type="match status" value="1"/>
</dbReference>
<dbReference type="InterPro" id="IPR011990">
    <property type="entry name" value="TPR-like_helical_dom_sf"/>
</dbReference>
<dbReference type="EMBL" id="JACVXC010000001">
    <property type="protein sequence ID" value="MBD0834515.1"/>
    <property type="molecule type" value="Genomic_DNA"/>
</dbReference>
<accession>A0A8J6QB79</accession>
<evidence type="ECO:0000256" key="1">
    <source>
        <dbReference type="ARBA" id="ARBA00004442"/>
    </source>
</evidence>
<evidence type="ECO:0000256" key="5">
    <source>
        <dbReference type="ARBA" id="ARBA00023237"/>
    </source>
</evidence>
<evidence type="ECO:0000256" key="4">
    <source>
        <dbReference type="ARBA" id="ARBA00023136"/>
    </source>
</evidence>
<evidence type="ECO:0000313" key="8">
    <source>
        <dbReference type="EMBL" id="MBD0834515.1"/>
    </source>
</evidence>
<dbReference type="Proteomes" id="UP000602057">
    <property type="component" value="Unassembled WGS sequence"/>
</dbReference>
<proteinExistence type="inferred from homology"/>
<evidence type="ECO:0000259" key="7">
    <source>
        <dbReference type="Pfam" id="PF14322"/>
    </source>
</evidence>
<evidence type="ECO:0000256" key="2">
    <source>
        <dbReference type="ARBA" id="ARBA00006275"/>
    </source>
</evidence>
<protein>
    <submittedName>
        <fullName evidence="8">RagB/SusD family nutrient uptake outer membrane protein</fullName>
    </submittedName>
</protein>
<keyword evidence="5" id="KW-0998">Cell outer membrane</keyword>
<evidence type="ECO:0000259" key="6">
    <source>
        <dbReference type="Pfam" id="PF07980"/>
    </source>
</evidence>
<keyword evidence="3" id="KW-0732">Signal</keyword>
<dbReference type="InterPro" id="IPR033985">
    <property type="entry name" value="SusD-like_N"/>
</dbReference>
<sequence>MRKFIYKIAYLILVGVVSNSCSDYLDVAPDDKLLETQIYSSEAGINNVLNGVYNAVTRRELYGERLTMSTVEILAQRFTVDSRTSNYSILQYNYDSDFVKNQISGIWEQAYIAILNINDLIKNVDEYNTLIPEKANIVKGEAYGLRAMLHFDMLRLFGPIYSENPEREAIPYYTEAKAENGEILPANKVIELVLADLEMAAKLLENDPVIGMDSSEDEVAGFYTQSRNLRMNYFAVKALQARVSLYGGYTAEANAIAKEVIDMTTATFPWTTPSDVISAGGNPDRVFSTEVIFALQNTNLYERYENLFSSSLRAINVLYYNDRRLSQLFENNESDYRFNINWIRPTSGEITFKTFRKFEDVSDPNMSFRFMQPLVRISEMYYIVAETDTDETTALEYLNTVRFNRGLADLSSGVDIQAEIQKEYQREFYGEGQIFFYYKRRNTNRILNANTTSTTSFITMGEDKYVVPLPDSELKYQ</sequence>
<evidence type="ECO:0000256" key="3">
    <source>
        <dbReference type="ARBA" id="ARBA00022729"/>
    </source>
</evidence>
<dbReference type="GO" id="GO:0009279">
    <property type="term" value="C:cell outer membrane"/>
    <property type="evidence" value="ECO:0007669"/>
    <property type="project" value="UniProtKB-SubCell"/>
</dbReference>
<comment type="similarity">
    <text evidence="2">Belongs to the SusD family.</text>
</comment>
<feature type="domain" description="SusD-like N-terminal" evidence="7">
    <location>
        <begin position="23"/>
        <end position="207"/>
    </location>
</feature>
<keyword evidence="4" id="KW-0472">Membrane</keyword>